<dbReference type="GO" id="GO:0043565">
    <property type="term" value="F:sequence-specific DNA binding"/>
    <property type="evidence" value="ECO:0007669"/>
    <property type="project" value="TreeGrafter"/>
</dbReference>
<evidence type="ECO:0000256" key="4">
    <source>
        <dbReference type="ARBA" id="ARBA00022771"/>
    </source>
</evidence>
<keyword evidence="4 7" id="KW-0863">Zinc-finger</keyword>
<proteinExistence type="predicted"/>
<dbReference type="AlphaFoldDB" id="A0AAV4FVU1"/>
<dbReference type="PROSITE" id="PS50157">
    <property type="entry name" value="ZINC_FINGER_C2H2_2"/>
    <property type="match status" value="2"/>
</dbReference>
<dbReference type="SMART" id="SM00355">
    <property type="entry name" value="ZnF_C2H2"/>
    <property type="match status" value="2"/>
</dbReference>
<evidence type="ECO:0000256" key="2">
    <source>
        <dbReference type="ARBA" id="ARBA00022723"/>
    </source>
</evidence>
<dbReference type="FunFam" id="3.30.160.60:FF:000145">
    <property type="entry name" value="Zinc finger protein 574"/>
    <property type="match status" value="1"/>
</dbReference>
<feature type="region of interest" description="Disordered" evidence="8">
    <location>
        <begin position="333"/>
        <end position="356"/>
    </location>
</feature>
<dbReference type="GO" id="GO:0008270">
    <property type="term" value="F:zinc ion binding"/>
    <property type="evidence" value="ECO:0007669"/>
    <property type="project" value="UniProtKB-KW"/>
</dbReference>
<dbReference type="PROSITE" id="PS00028">
    <property type="entry name" value="ZINC_FINGER_C2H2_1"/>
    <property type="match status" value="1"/>
</dbReference>
<name>A0AAV4FVU1_9GAST</name>
<dbReference type="InterPro" id="IPR013087">
    <property type="entry name" value="Znf_C2H2_type"/>
</dbReference>
<comment type="caution">
    <text evidence="10">The sequence shown here is derived from an EMBL/GenBank/DDBJ whole genome shotgun (WGS) entry which is preliminary data.</text>
</comment>
<feature type="compositionally biased region" description="Basic and acidic residues" evidence="8">
    <location>
        <begin position="124"/>
        <end position="133"/>
    </location>
</feature>
<comment type="subcellular location">
    <subcellularLocation>
        <location evidence="1">Nucleus</location>
    </subcellularLocation>
</comment>
<feature type="compositionally biased region" description="Low complexity" evidence="8">
    <location>
        <begin position="336"/>
        <end position="356"/>
    </location>
</feature>
<dbReference type="InterPro" id="IPR036236">
    <property type="entry name" value="Znf_C2H2_sf"/>
</dbReference>
<protein>
    <submittedName>
        <fullName evidence="10">Zinc finger protein</fullName>
    </submittedName>
</protein>
<evidence type="ECO:0000256" key="5">
    <source>
        <dbReference type="ARBA" id="ARBA00022833"/>
    </source>
</evidence>
<evidence type="ECO:0000256" key="6">
    <source>
        <dbReference type="ARBA" id="ARBA00023242"/>
    </source>
</evidence>
<dbReference type="FunFam" id="3.30.160.60:FF:001967">
    <property type="entry name" value="Ras-responsive element-binding protein"/>
    <property type="match status" value="1"/>
</dbReference>
<feature type="region of interest" description="Disordered" evidence="8">
    <location>
        <begin position="1"/>
        <end position="26"/>
    </location>
</feature>
<dbReference type="GO" id="GO:0000981">
    <property type="term" value="F:DNA-binding transcription factor activity, RNA polymerase II-specific"/>
    <property type="evidence" value="ECO:0007669"/>
    <property type="project" value="TreeGrafter"/>
</dbReference>
<evidence type="ECO:0000256" key="7">
    <source>
        <dbReference type="PROSITE-ProRule" id="PRU00042"/>
    </source>
</evidence>
<feature type="domain" description="C2H2-type" evidence="9">
    <location>
        <begin position="61"/>
        <end position="83"/>
    </location>
</feature>
<dbReference type="EMBL" id="BMAT01008079">
    <property type="protein sequence ID" value="GFR77487.1"/>
    <property type="molecule type" value="Genomic_DNA"/>
</dbReference>
<dbReference type="Proteomes" id="UP000762676">
    <property type="component" value="Unassembled WGS sequence"/>
</dbReference>
<dbReference type="GO" id="GO:0005634">
    <property type="term" value="C:nucleus"/>
    <property type="evidence" value="ECO:0007669"/>
    <property type="project" value="UniProtKB-SubCell"/>
</dbReference>
<feature type="compositionally biased region" description="Basic and acidic residues" evidence="8">
    <location>
        <begin position="151"/>
        <end position="164"/>
    </location>
</feature>
<keyword evidence="3" id="KW-0677">Repeat</keyword>
<organism evidence="10 11">
    <name type="scientific">Elysia marginata</name>
    <dbReference type="NCBI Taxonomy" id="1093978"/>
    <lineage>
        <taxon>Eukaryota</taxon>
        <taxon>Metazoa</taxon>
        <taxon>Spiralia</taxon>
        <taxon>Lophotrochozoa</taxon>
        <taxon>Mollusca</taxon>
        <taxon>Gastropoda</taxon>
        <taxon>Heterobranchia</taxon>
        <taxon>Euthyneura</taxon>
        <taxon>Panpulmonata</taxon>
        <taxon>Sacoglossa</taxon>
        <taxon>Placobranchoidea</taxon>
        <taxon>Plakobranchidae</taxon>
        <taxon>Elysia</taxon>
    </lineage>
</organism>
<keyword evidence="11" id="KW-1185">Reference proteome</keyword>
<keyword evidence="2" id="KW-0479">Metal-binding</keyword>
<dbReference type="PANTHER" id="PTHR24408">
    <property type="entry name" value="ZINC FINGER PROTEIN"/>
    <property type="match status" value="1"/>
</dbReference>
<feature type="region of interest" description="Disordered" evidence="8">
    <location>
        <begin position="124"/>
        <end position="164"/>
    </location>
</feature>
<evidence type="ECO:0000259" key="9">
    <source>
        <dbReference type="PROSITE" id="PS50157"/>
    </source>
</evidence>
<dbReference type="SUPFAM" id="SSF57667">
    <property type="entry name" value="beta-beta-alpha zinc fingers"/>
    <property type="match status" value="1"/>
</dbReference>
<accession>A0AAV4FVU1</accession>
<reference evidence="10 11" key="1">
    <citation type="journal article" date="2021" name="Elife">
        <title>Chloroplast acquisition without the gene transfer in kleptoplastic sea slugs, Plakobranchus ocellatus.</title>
        <authorList>
            <person name="Maeda T."/>
            <person name="Takahashi S."/>
            <person name="Yoshida T."/>
            <person name="Shimamura S."/>
            <person name="Takaki Y."/>
            <person name="Nagai Y."/>
            <person name="Toyoda A."/>
            <person name="Suzuki Y."/>
            <person name="Arimoto A."/>
            <person name="Ishii H."/>
            <person name="Satoh N."/>
            <person name="Nishiyama T."/>
            <person name="Hasebe M."/>
            <person name="Maruyama T."/>
            <person name="Minagawa J."/>
            <person name="Obokata J."/>
            <person name="Shigenobu S."/>
        </authorList>
    </citation>
    <scope>NUCLEOTIDE SEQUENCE [LARGE SCALE GENOMIC DNA]</scope>
</reference>
<evidence type="ECO:0000256" key="8">
    <source>
        <dbReference type="SAM" id="MobiDB-lite"/>
    </source>
</evidence>
<dbReference type="Pfam" id="PF00096">
    <property type="entry name" value="zf-C2H2"/>
    <property type="match status" value="2"/>
</dbReference>
<dbReference type="Gene3D" id="3.30.160.60">
    <property type="entry name" value="Classic Zinc Finger"/>
    <property type="match status" value="2"/>
</dbReference>
<keyword evidence="5" id="KW-0862">Zinc</keyword>
<evidence type="ECO:0000313" key="11">
    <source>
        <dbReference type="Proteomes" id="UP000762676"/>
    </source>
</evidence>
<evidence type="ECO:0000313" key="10">
    <source>
        <dbReference type="EMBL" id="GFR77487.1"/>
    </source>
</evidence>
<dbReference type="PANTHER" id="PTHR24408:SF58">
    <property type="entry name" value="TRANSCRIPTION FACTOR (TFIIIA), PUTATIVE (AFU_ORTHOLOGUE AFUA_1G05150)-RELATED"/>
    <property type="match status" value="1"/>
</dbReference>
<evidence type="ECO:0000256" key="3">
    <source>
        <dbReference type="ARBA" id="ARBA00022737"/>
    </source>
</evidence>
<feature type="domain" description="C2H2-type" evidence="9">
    <location>
        <begin position="33"/>
        <end position="60"/>
    </location>
</feature>
<gene>
    <name evidence="10" type="ORF">ElyMa_003970000</name>
</gene>
<sequence>MNRLRGSSAGIVDSSRSNFNSHIHHRHSDVRKHQCTICSKSFKTRTQLKVHLRSHTGERPFKCPDCEYSSTTRGNMKAHLKSHLYPADKINSLIVEIAERASELDVKSMDKVMKDIAEKVKKGELPVMADKKKASNQPSQDGKKRRRAKSKAKEPKADSSVYEKPEKSLSISAVLSLCEEPATSSSSSVLKMQSTAQGALTVSSSTSSTELSKPAQESYIKRLLTAPLSSLSEPTFQLIPAPVVANGEVKMETQGKKLAQVLESNPSIHQKPLPHTADSKISRSTVSSCTEEVTPTTEAVQKSCSPAILSTSSSVTTAFGDVVQSVAITSATSEDGSASSQGSHQHSLPLPSSSSAEAQPTQSFIIPLANSVVSDQSQQTISASQQIQFPTVQLFISSDCGGDGSGLFEIQQPLFHNLSTAVGNLQLLSGTDIGNMLTISDPAQVLQTMTSAEMQQMPLIADTSQVIQVVAADTPVVLGSSLGVRAQNDLSQIVQFVGPGSGGMPAAASGLTNVPVQTNLMESQCVLQDMVSSSLVPVVTPVAVSMASGTVDNASLQTGEEKRVQQCVQLVSASCPQQTQQTQEN</sequence>
<evidence type="ECO:0000256" key="1">
    <source>
        <dbReference type="ARBA" id="ARBA00004123"/>
    </source>
</evidence>
<keyword evidence="6" id="KW-0539">Nucleus</keyword>